<dbReference type="InterPro" id="IPR050570">
    <property type="entry name" value="Cell_wall_metabolism_enzyme"/>
</dbReference>
<dbReference type="InterPro" id="IPR011055">
    <property type="entry name" value="Dup_hybrid_motif"/>
</dbReference>
<sequence length="450" mass="49706">MRQTLTARFLHRIDVALGRYLPEKRLFLRSDDSTRFVRLSPLTQAAALSGTTALVAWTMVASSILLIDQVGSGNLRDQARREQALYDTRLNAIAAERDRRAQDVREAQDRFNLALDEVSKMQSALLASEERRRELETGMAVIQKTLRRTLAERDAAQGRSQELAAQLAGETAPAEGPRPADVQQTLAFLTGALDQTAEERDRIAADAASAYDMVRTMSYERELDAERNDQIFTSLEEALTVSMAPLDKMFKAAGLNTKSIINRVRQGYSGIGGPLTPLSVSTKGAAADLTPDEIRARAIMGRLDEINMYRIAAEKLPFAQPVKAGYRLTSPFGVREHPTLGGRRMHEGVDMASAYGTPIHATADGVVVRAQWMSGYGRMVEIRHEFGIVTRYAHMSKIRVEAGQRVSRGDRIGDMGSSGRSTGTHVHYEVRVDGKPVNPMTYIKAARNVF</sequence>
<feature type="domain" description="M23ase beta-sheet core" evidence="2">
    <location>
        <begin position="344"/>
        <end position="439"/>
    </location>
</feature>
<dbReference type="Gene3D" id="2.70.70.10">
    <property type="entry name" value="Glucose Permease (Domain IIA)"/>
    <property type="match status" value="1"/>
</dbReference>
<evidence type="ECO:0000259" key="2">
    <source>
        <dbReference type="Pfam" id="PF01551"/>
    </source>
</evidence>
<dbReference type="EMBL" id="JAESIL010000007">
    <property type="protein sequence ID" value="MBL3577079.1"/>
    <property type="molecule type" value="Genomic_DNA"/>
</dbReference>
<proteinExistence type="predicted"/>
<protein>
    <submittedName>
        <fullName evidence="4">Peptidoglycan DD-metalloendopeptidase family protein</fullName>
    </submittedName>
</protein>
<dbReference type="InterPro" id="IPR016047">
    <property type="entry name" value="M23ase_b-sheet_dom"/>
</dbReference>
<dbReference type="Proteomes" id="UP000635853">
    <property type="component" value="Unassembled WGS sequence"/>
</dbReference>
<dbReference type="Pfam" id="PF01551">
    <property type="entry name" value="Peptidase_M23"/>
    <property type="match status" value="1"/>
</dbReference>
<gene>
    <name evidence="4" type="ORF">JMJ92_02745</name>
</gene>
<keyword evidence="5" id="KW-1185">Reference proteome</keyword>
<dbReference type="Pfam" id="PF19353">
    <property type="entry name" value="DUF5930"/>
    <property type="match status" value="1"/>
</dbReference>
<evidence type="ECO:0000313" key="4">
    <source>
        <dbReference type="EMBL" id="MBL3577079.1"/>
    </source>
</evidence>
<dbReference type="PANTHER" id="PTHR21666">
    <property type="entry name" value="PEPTIDASE-RELATED"/>
    <property type="match status" value="1"/>
</dbReference>
<dbReference type="PANTHER" id="PTHR21666:SF289">
    <property type="entry name" value="L-ALA--D-GLU ENDOPEPTIDASE"/>
    <property type="match status" value="1"/>
</dbReference>
<accession>A0ABS1RD31</accession>
<dbReference type="InterPro" id="IPR045974">
    <property type="entry name" value="DUF5930"/>
</dbReference>
<evidence type="ECO:0000313" key="5">
    <source>
        <dbReference type="Proteomes" id="UP000635853"/>
    </source>
</evidence>
<dbReference type="SUPFAM" id="SSF51261">
    <property type="entry name" value="Duplicated hybrid motif"/>
    <property type="match status" value="1"/>
</dbReference>
<keyword evidence="1" id="KW-0732">Signal</keyword>
<dbReference type="CDD" id="cd12797">
    <property type="entry name" value="M23_peptidase"/>
    <property type="match status" value="1"/>
</dbReference>
<evidence type="ECO:0000256" key="1">
    <source>
        <dbReference type="ARBA" id="ARBA00022729"/>
    </source>
</evidence>
<comment type="caution">
    <text evidence="4">The sequence shown here is derived from an EMBL/GenBank/DDBJ whole genome shotgun (WGS) entry which is preliminary data.</text>
</comment>
<reference evidence="5" key="1">
    <citation type="submission" date="2021-01" db="EMBL/GenBank/DDBJ databases">
        <title>Draft genomes of Rhodovulum sulfidophilum.</title>
        <authorList>
            <person name="Guzman M.S."/>
        </authorList>
    </citation>
    <scope>NUCLEOTIDE SEQUENCE [LARGE SCALE GENOMIC DNA]</scope>
    <source>
        <strain evidence="5">AB19</strain>
    </source>
</reference>
<evidence type="ECO:0000259" key="3">
    <source>
        <dbReference type="Pfam" id="PF19353"/>
    </source>
</evidence>
<feature type="domain" description="DUF5930" evidence="3">
    <location>
        <begin position="6"/>
        <end position="327"/>
    </location>
</feature>
<name>A0ABS1RD31_9RHOB</name>
<organism evidence="4 5">
    <name type="scientific">Rhodovulum visakhapatnamense</name>
    <dbReference type="NCBI Taxonomy" id="364297"/>
    <lineage>
        <taxon>Bacteria</taxon>
        <taxon>Pseudomonadati</taxon>
        <taxon>Pseudomonadota</taxon>
        <taxon>Alphaproteobacteria</taxon>
        <taxon>Rhodobacterales</taxon>
        <taxon>Paracoccaceae</taxon>
        <taxon>Rhodovulum</taxon>
    </lineage>
</organism>